<dbReference type="AlphaFoldDB" id="A0A4Y2JU95"/>
<accession>A0A4Y2JU95</accession>
<proteinExistence type="predicted"/>
<dbReference type="Proteomes" id="UP000499080">
    <property type="component" value="Unassembled WGS sequence"/>
</dbReference>
<evidence type="ECO:0000313" key="1">
    <source>
        <dbReference type="EMBL" id="GBM93377.1"/>
    </source>
</evidence>
<comment type="caution">
    <text evidence="1">The sequence shown here is derived from an EMBL/GenBank/DDBJ whole genome shotgun (WGS) entry which is preliminary data.</text>
</comment>
<dbReference type="EMBL" id="BGPR01003870">
    <property type="protein sequence ID" value="GBM93377.1"/>
    <property type="molecule type" value="Genomic_DNA"/>
</dbReference>
<evidence type="ECO:0000313" key="2">
    <source>
        <dbReference type="Proteomes" id="UP000499080"/>
    </source>
</evidence>
<name>A0A4Y2JU95_ARAVE</name>
<sequence length="93" mass="10563">MNITLNFLRHTRLQETNGAVVLGERINHLGYVKCPPAQLQLIRGDSSQQNSKQIFGSPAHLAARWETHTPRNNIQYFHSFIIPTLLLLSCVNL</sequence>
<gene>
    <name evidence="1" type="ORF">AVEN_245535_1</name>
</gene>
<keyword evidence="2" id="KW-1185">Reference proteome</keyword>
<reference evidence="1 2" key="1">
    <citation type="journal article" date="2019" name="Sci. Rep.">
        <title>Orb-weaving spider Araneus ventricosus genome elucidates the spidroin gene catalogue.</title>
        <authorList>
            <person name="Kono N."/>
            <person name="Nakamura H."/>
            <person name="Ohtoshi R."/>
            <person name="Moran D.A.P."/>
            <person name="Shinohara A."/>
            <person name="Yoshida Y."/>
            <person name="Fujiwara M."/>
            <person name="Mori M."/>
            <person name="Tomita M."/>
            <person name="Arakawa K."/>
        </authorList>
    </citation>
    <scope>NUCLEOTIDE SEQUENCE [LARGE SCALE GENOMIC DNA]</scope>
</reference>
<protein>
    <submittedName>
        <fullName evidence="1">Uncharacterized protein</fullName>
    </submittedName>
</protein>
<organism evidence="1 2">
    <name type="scientific">Araneus ventricosus</name>
    <name type="common">Orbweaver spider</name>
    <name type="synonym">Epeira ventricosa</name>
    <dbReference type="NCBI Taxonomy" id="182803"/>
    <lineage>
        <taxon>Eukaryota</taxon>
        <taxon>Metazoa</taxon>
        <taxon>Ecdysozoa</taxon>
        <taxon>Arthropoda</taxon>
        <taxon>Chelicerata</taxon>
        <taxon>Arachnida</taxon>
        <taxon>Araneae</taxon>
        <taxon>Araneomorphae</taxon>
        <taxon>Entelegynae</taxon>
        <taxon>Araneoidea</taxon>
        <taxon>Araneidae</taxon>
        <taxon>Araneus</taxon>
    </lineage>
</organism>